<dbReference type="EMBL" id="WQLV01000009">
    <property type="protein sequence ID" value="MVO17110.1"/>
    <property type="molecule type" value="Genomic_DNA"/>
</dbReference>
<feature type="repeat" description="ANK" evidence="1">
    <location>
        <begin position="84"/>
        <end position="116"/>
    </location>
</feature>
<evidence type="ECO:0000313" key="4">
    <source>
        <dbReference type="Proteomes" id="UP000478892"/>
    </source>
</evidence>
<accession>A0A6L6WHZ7</accession>
<dbReference type="InterPro" id="IPR039323">
    <property type="entry name" value="ANKRD_45/46/60"/>
</dbReference>
<gene>
    <name evidence="3" type="ORF">GO984_14950</name>
</gene>
<evidence type="ECO:0000256" key="2">
    <source>
        <dbReference type="SAM" id="SignalP"/>
    </source>
</evidence>
<keyword evidence="2" id="KW-0732">Signal</keyword>
<dbReference type="AlphaFoldDB" id="A0A6L6WHZ7"/>
<keyword evidence="1" id="KW-0040">ANK repeat</keyword>
<proteinExistence type="predicted"/>
<evidence type="ECO:0000256" key="1">
    <source>
        <dbReference type="PROSITE-ProRule" id="PRU00023"/>
    </source>
</evidence>
<dbReference type="PANTHER" id="PTHR22677:SF4">
    <property type="entry name" value="USHER SYNDROME TYPE-1G PROTEIN-LIKE PROTEIN"/>
    <property type="match status" value="1"/>
</dbReference>
<dbReference type="PROSITE" id="PS50297">
    <property type="entry name" value="ANK_REP_REGION"/>
    <property type="match status" value="3"/>
</dbReference>
<dbReference type="PANTHER" id="PTHR22677">
    <property type="entry name" value="ANKYRIN REPEAT DOMAIN-CONTAINING PROTEIN 60"/>
    <property type="match status" value="1"/>
</dbReference>
<dbReference type="Pfam" id="PF12796">
    <property type="entry name" value="Ank_2"/>
    <property type="match status" value="2"/>
</dbReference>
<dbReference type="SUPFAM" id="SSF48403">
    <property type="entry name" value="Ankyrin repeat"/>
    <property type="match status" value="1"/>
</dbReference>
<sequence>MLRVCLSTFALVLISGFAESGALYDAAKMGDLGSVEHFLSTGENVDALGPNKETPLTAATLRDDVEIAEILIDRGANVMARNTGGFTPLHAAAYVGSAKVAALLLANGAGLEDVRNVSGATPLIVAAEENRVDVAQLLIARGANISILDRDGFSALTGAWSKNRIEMVRLLKQNGAVCQPSEVLGTEEYYRKCVEYGK</sequence>
<dbReference type="PROSITE" id="PS50088">
    <property type="entry name" value="ANK_REPEAT"/>
    <property type="match status" value="3"/>
</dbReference>
<dbReference type="SMART" id="SM00248">
    <property type="entry name" value="ANK"/>
    <property type="match status" value="5"/>
</dbReference>
<feature type="repeat" description="ANK" evidence="1">
    <location>
        <begin position="51"/>
        <end position="83"/>
    </location>
</feature>
<dbReference type="Gene3D" id="1.25.40.20">
    <property type="entry name" value="Ankyrin repeat-containing domain"/>
    <property type="match status" value="1"/>
</dbReference>
<organism evidence="3 4">
    <name type="scientific">Parasedimentitalea huanghaiensis</name>
    <dbReference type="NCBI Taxonomy" id="2682100"/>
    <lineage>
        <taxon>Bacteria</taxon>
        <taxon>Pseudomonadati</taxon>
        <taxon>Pseudomonadota</taxon>
        <taxon>Alphaproteobacteria</taxon>
        <taxon>Rhodobacterales</taxon>
        <taxon>Paracoccaceae</taxon>
        <taxon>Parasedimentitalea</taxon>
    </lineage>
</organism>
<comment type="caution">
    <text evidence="3">The sequence shown here is derived from an EMBL/GenBank/DDBJ whole genome shotgun (WGS) entry which is preliminary data.</text>
</comment>
<keyword evidence="4" id="KW-1185">Reference proteome</keyword>
<reference evidence="3 4" key="1">
    <citation type="submission" date="2019-12" db="EMBL/GenBank/DDBJ databases">
        <authorList>
            <person name="Zhang Y.-J."/>
        </authorList>
    </citation>
    <scope>NUCLEOTIDE SEQUENCE [LARGE SCALE GENOMIC DNA]</scope>
    <source>
        <strain evidence="3 4">CY05</strain>
    </source>
</reference>
<dbReference type="RefSeq" id="WP_157023428.1">
    <property type="nucleotide sequence ID" value="NZ_WQLV01000009.1"/>
</dbReference>
<protein>
    <submittedName>
        <fullName evidence="3">Ankyrin repeat domain-containing protein</fullName>
    </submittedName>
</protein>
<name>A0A6L6WHZ7_9RHOB</name>
<feature type="signal peptide" evidence="2">
    <location>
        <begin position="1"/>
        <end position="20"/>
    </location>
</feature>
<dbReference type="Proteomes" id="UP000478892">
    <property type="component" value="Unassembled WGS sequence"/>
</dbReference>
<feature type="chain" id="PRO_5026817693" evidence="2">
    <location>
        <begin position="21"/>
        <end position="198"/>
    </location>
</feature>
<dbReference type="PRINTS" id="PR01415">
    <property type="entry name" value="ANKYRIN"/>
</dbReference>
<evidence type="ECO:0000313" key="3">
    <source>
        <dbReference type="EMBL" id="MVO17110.1"/>
    </source>
</evidence>
<dbReference type="InterPro" id="IPR036770">
    <property type="entry name" value="Ankyrin_rpt-contain_sf"/>
</dbReference>
<dbReference type="InterPro" id="IPR002110">
    <property type="entry name" value="Ankyrin_rpt"/>
</dbReference>
<feature type="repeat" description="ANK" evidence="1">
    <location>
        <begin position="118"/>
        <end position="150"/>
    </location>
</feature>